<accession>A0A212RTP8</accession>
<dbReference type="Pfam" id="PF13302">
    <property type="entry name" value="Acetyltransf_3"/>
    <property type="match status" value="1"/>
</dbReference>
<protein>
    <submittedName>
        <fullName evidence="3">Protein N-acetyltransferase, RimJ/RimL family</fullName>
    </submittedName>
</protein>
<dbReference type="Proteomes" id="UP000198418">
    <property type="component" value="Unassembled WGS sequence"/>
</dbReference>
<dbReference type="SUPFAM" id="SSF55729">
    <property type="entry name" value="Acyl-CoA N-acyltransferases (Nat)"/>
    <property type="match status" value="1"/>
</dbReference>
<dbReference type="EMBL" id="FYDG01000007">
    <property type="protein sequence ID" value="SNB75982.1"/>
    <property type="molecule type" value="Genomic_DNA"/>
</dbReference>
<dbReference type="PROSITE" id="PS51186">
    <property type="entry name" value="GNAT"/>
    <property type="match status" value="1"/>
</dbReference>
<dbReference type="InterPro" id="IPR016181">
    <property type="entry name" value="Acyl_CoA_acyltransferase"/>
</dbReference>
<keyword evidence="3" id="KW-0808">Transferase</keyword>
<reference evidence="4" key="1">
    <citation type="submission" date="2017-06" db="EMBL/GenBank/DDBJ databases">
        <authorList>
            <person name="Varghese N."/>
            <person name="Submissions S."/>
        </authorList>
    </citation>
    <scope>NUCLEOTIDE SEQUENCE [LARGE SCALE GENOMIC DNA]</scope>
    <source>
        <strain evidence="4">DSM 137</strain>
    </source>
</reference>
<organism evidence="3 4">
    <name type="scientific">Rhodoblastus acidophilus</name>
    <name type="common">Rhodopseudomonas acidophila</name>
    <dbReference type="NCBI Taxonomy" id="1074"/>
    <lineage>
        <taxon>Bacteria</taxon>
        <taxon>Pseudomonadati</taxon>
        <taxon>Pseudomonadota</taxon>
        <taxon>Alphaproteobacteria</taxon>
        <taxon>Hyphomicrobiales</taxon>
        <taxon>Rhodoblastaceae</taxon>
        <taxon>Rhodoblastus</taxon>
    </lineage>
</organism>
<sequence>MSASKNAGTKSGGNRDKSVGNKNGKSPCARVDFLSKLFPDGSFKTERLLLEPLQGSDAYGLVILTNDPLVAYGASTLPQPFTLDDARALIALPASGGGCFAALRALEGGQTIGCAGVLARTPELGDAGDLELGFWLGAPHHGRRYGAEAARAMLERAKAAFPQARIVVECPRENAASWNLLRRLGFQPGAGHGARQNAELLVWRAAAEVD</sequence>
<dbReference type="GO" id="GO:0016747">
    <property type="term" value="F:acyltransferase activity, transferring groups other than amino-acyl groups"/>
    <property type="evidence" value="ECO:0007669"/>
    <property type="project" value="InterPro"/>
</dbReference>
<dbReference type="RefSeq" id="WP_088521314.1">
    <property type="nucleotide sequence ID" value="NZ_FYDG01000007.1"/>
</dbReference>
<dbReference type="InterPro" id="IPR051531">
    <property type="entry name" value="N-acetyltransferase"/>
</dbReference>
<evidence type="ECO:0000259" key="2">
    <source>
        <dbReference type="PROSITE" id="PS51186"/>
    </source>
</evidence>
<evidence type="ECO:0000313" key="4">
    <source>
        <dbReference type="Proteomes" id="UP000198418"/>
    </source>
</evidence>
<name>A0A212RTP8_RHOAC</name>
<dbReference type="PANTHER" id="PTHR43792">
    <property type="entry name" value="GNAT FAMILY, PUTATIVE (AFU_ORTHOLOGUE AFUA_3G00765)-RELATED-RELATED"/>
    <property type="match status" value="1"/>
</dbReference>
<dbReference type="AlphaFoldDB" id="A0A212RTP8"/>
<gene>
    <name evidence="3" type="ORF">SAMN06265338_10776</name>
</gene>
<dbReference type="Gene3D" id="3.40.630.30">
    <property type="match status" value="1"/>
</dbReference>
<keyword evidence="4" id="KW-1185">Reference proteome</keyword>
<feature type="domain" description="N-acetyltransferase" evidence="2">
    <location>
        <begin position="48"/>
        <end position="208"/>
    </location>
</feature>
<proteinExistence type="predicted"/>
<evidence type="ECO:0000313" key="3">
    <source>
        <dbReference type="EMBL" id="SNB75982.1"/>
    </source>
</evidence>
<feature type="region of interest" description="Disordered" evidence="1">
    <location>
        <begin position="1"/>
        <end position="24"/>
    </location>
</feature>
<dbReference type="PANTHER" id="PTHR43792:SF1">
    <property type="entry name" value="N-ACETYLTRANSFERASE DOMAIN-CONTAINING PROTEIN"/>
    <property type="match status" value="1"/>
</dbReference>
<dbReference type="OrthoDB" id="6293260at2"/>
<dbReference type="InterPro" id="IPR000182">
    <property type="entry name" value="GNAT_dom"/>
</dbReference>
<evidence type="ECO:0000256" key="1">
    <source>
        <dbReference type="SAM" id="MobiDB-lite"/>
    </source>
</evidence>